<feature type="transmembrane region" description="Helical" evidence="1">
    <location>
        <begin position="113"/>
        <end position="137"/>
    </location>
</feature>
<dbReference type="Pfam" id="PF07253">
    <property type="entry name" value="Gypsy"/>
    <property type="match status" value="1"/>
</dbReference>
<dbReference type="EMBL" id="GAKP01013198">
    <property type="protein sequence ID" value="JAC45754.1"/>
    <property type="molecule type" value="Transcribed_RNA"/>
</dbReference>
<protein>
    <recommendedName>
        <fullName evidence="3">Retrovirus-related Env polyprotein from transposon gypsy</fullName>
    </recommendedName>
</protein>
<sequence length="174" mass="20443">MLLNLKAQCNVKEESNEEIIEINEGNILINGKNKINNETITGTYLVQFKENIKLNNITFHNQNEEIKKYILSQEENNIKILDILESNSKYKFNNIEKLHKFIIPYEEHPIQNIFVTLIIICILATTIYLSFKLYYAILKCKTLKLKENQQKRYEQILKAQGLEHLIKKDAITSV</sequence>
<keyword evidence="1" id="KW-1133">Transmembrane helix</keyword>
<proteinExistence type="predicted"/>
<evidence type="ECO:0000313" key="2">
    <source>
        <dbReference type="EMBL" id="JAC45754.1"/>
    </source>
</evidence>
<evidence type="ECO:0008006" key="3">
    <source>
        <dbReference type="Google" id="ProtNLM"/>
    </source>
</evidence>
<dbReference type="AlphaFoldDB" id="A0A034VTJ4"/>
<evidence type="ECO:0000256" key="1">
    <source>
        <dbReference type="SAM" id="Phobius"/>
    </source>
</evidence>
<dbReference type="InterPro" id="IPR009882">
    <property type="entry name" value="Gypsy"/>
</dbReference>
<name>A0A034VTJ4_BACDO</name>
<accession>A0A034VTJ4</accession>
<organism evidence="2">
    <name type="scientific">Bactrocera dorsalis</name>
    <name type="common">Oriental fruit fly</name>
    <name type="synonym">Dacus dorsalis</name>
    <dbReference type="NCBI Taxonomy" id="27457"/>
    <lineage>
        <taxon>Eukaryota</taxon>
        <taxon>Metazoa</taxon>
        <taxon>Ecdysozoa</taxon>
        <taxon>Arthropoda</taxon>
        <taxon>Hexapoda</taxon>
        <taxon>Insecta</taxon>
        <taxon>Pterygota</taxon>
        <taxon>Neoptera</taxon>
        <taxon>Endopterygota</taxon>
        <taxon>Diptera</taxon>
        <taxon>Brachycera</taxon>
        <taxon>Muscomorpha</taxon>
        <taxon>Tephritoidea</taxon>
        <taxon>Tephritidae</taxon>
        <taxon>Bactrocera</taxon>
        <taxon>Bactrocera</taxon>
    </lineage>
</organism>
<keyword evidence="1" id="KW-0812">Transmembrane</keyword>
<reference evidence="2" key="1">
    <citation type="journal article" date="2014" name="BMC Genomics">
        <title>Characterizing the developmental transcriptome of the oriental fruit fly, Bactrocera dorsalis (Diptera: Tephritidae) through comparative genomic analysis with Drosophila melanogaster utilizing modENCODE datasets.</title>
        <authorList>
            <person name="Geib S.M."/>
            <person name="Calla B."/>
            <person name="Hall B."/>
            <person name="Hou S."/>
            <person name="Manoukis N.C."/>
        </authorList>
    </citation>
    <scope>NUCLEOTIDE SEQUENCE</scope>
    <source>
        <strain evidence="2">Punador</strain>
    </source>
</reference>
<keyword evidence="1" id="KW-0472">Membrane</keyword>